<evidence type="ECO:0000313" key="2">
    <source>
        <dbReference type="Proteomes" id="UP001314170"/>
    </source>
</evidence>
<protein>
    <submittedName>
        <fullName evidence="1">Uncharacterized protein</fullName>
    </submittedName>
</protein>
<proteinExistence type="predicted"/>
<dbReference type="AlphaFoldDB" id="A0AAV1SN30"/>
<organism evidence="1 2">
    <name type="scientific">Dovyalis caffra</name>
    <dbReference type="NCBI Taxonomy" id="77055"/>
    <lineage>
        <taxon>Eukaryota</taxon>
        <taxon>Viridiplantae</taxon>
        <taxon>Streptophyta</taxon>
        <taxon>Embryophyta</taxon>
        <taxon>Tracheophyta</taxon>
        <taxon>Spermatophyta</taxon>
        <taxon>Magnoliopsida</taxon>
        <taxon>eudicotyledons</taxon>
        <taxon>Gunneridae</taxon>
        <taxon>Pentapetalae</taxon>
        <taxon>rosids</taxon>
        <taxon>fabids</taxon>
        <taxon>Malpighiales</taxon>
        <taxon>Salicaceae</taxon>
        <taxon>Flacourtieae</taxon>
        <taxon>Dovyalis</taxon>
    </lineage>
</organism>
<gene>
    <name evidence="1" type="ORF">DCAF_LOCUS25676</name>
</gene>
<accession>A0AAV1SN30</accession>
<name>A0AAV1SN30_9ROSI</name>
<dbReference type="EMBL" id="CAWUPB010001195">
    <property type="protein sequence ID" value="CAK7355417.1"/>
    <property type="molecule type" value="Genomic_DNA"/>
</dbReference>
<evidence type="ECO:0000313" key="1">
    <source>
        <dbReference type="EMBL" id="CAK7355417.1"/>
    </source>
</evidence>
<dbReference type="Proteomes" id="UP001314170">
    <property type="component" value="Unassembled WGS sequence"/>
</dbReference>
<comment type="caution">
    <text evidence="1">The sequence shown here is derived from an EMBL/GenBank/DDBJ whole genome shotgun (WGS) entry which is preliminary data.</text>
</comment>
<keyword evidence="2" id="KW-1185">Reference proteome</keyword>
<sequence>MASTPQFKPYFIPEDEWPEFTTALYDNLDSGKENVLELVLSGIKMLFTGGAENRFEQNGFYVIQEEYARLILDQLVALARAESCIMENPEYEERTRFLAIEFVLVLIEDKKGYQILVNTGDFVARFHLDSRVAQLKQKMIMMAELFPRTIVSVMKAYC</sequence>
<reference evidence="1 2" key="1">
    <citation type="submission" date="2024-01" db="EMBL/GenBank/DDBJ databases">
        <authorList>
            <person name="Waweru B."/>
        </authorList>
    </citation>
    <scope>NUCLEOTIDE SEQUENCE [LARGE SCALE GENOMIC DNA]</scope>
</reference>